<sequence length="132" mass="14304">MTMLRIEHDFTLPVGLLGDDGTLHRDGTMRLATAADEILPLADPRVQRNPAYLSVILLSRVVTRVGAVETVTPRTIETLFAADLAHLQDLYNRINSVDEPDSATEGSCPNCGEEVRPGHERLGGSADIRSIG</sequence>
<evidence type="ECO:0008006" key="4">
    <source>
        <dbReference type="Google" id="ProtNLM"/>
    </source>
</evidence>
<organism evidence="2 3">
    <name type="scientific">Embleya hyalina</name>
    <dbReference type="NCBI Taxonomy" id="516124"/>
    <lineage>
        <taxon>Bacteria</taxon>
        <taxon>Bacillati</taxon>
        <taxon>Actinomycetota</taxon>
        <taxon>Actinomycetes</taxon>
        <taxon>Kitasatosporales</taxon>
        <taxon>Streptomycetaceae</taxon>
        <taxon>Embleya</taxon>
    </lineage>
</organism>
<feature type="compositionally biased region" description="Basic and acidic residues" evidence="1">
    <location>
        <begin position="113"/>
        <end position="122"/>
    </location>
</feature>
<evidence type="ECO:0000256" key="1">
    <source>
        <dbReference type="SAM" id="MobiDB-lite"/>
    </source>
</evidence>
<reference evidence="2 3" key="1">
    <citation type="submission" date="2018-12" db="EMBL/GenBank/DDBJ databases">
        <title>Draft genome sequence of Embleya hyalina NBRC 13850T.</title>
        <authorList>
            <person name="Komaki H."/>
            <person name="Hosoyama A."/>
            <person name="Kimura A."/>
            <person name="Ichikawa N."/>
            <person name="Tamura T."/>
        </authorList>
    </citation>
    <scope>NUCLEOTIDE SEQUENCE [LARGE SCALE GENOMIC DNA]</scope>
    <source>
        <strain evidence="2 3">NBRC 13850</strain>
    </source>
</reference>
<gene>
    <name evidence="2" type="ORF">EHYA_04392</name>
</gene>
<evidence type="ECO:0000313" key="2">
    <source>
        <dbReference type="EMBL" id="GCD96705.1"/>
    </source>
</evidence>
<accession>A0A401YQ65</accession>
<proteinExistence type="predicted"/>
<keyword evidence="3" id="KW-1185">Reference proteome</keyword>
<protein>
    <recommendedName>
        <fullName evidence="4">Phage tail assembly protein</fullName>
    </recommendedName>
</protein>
<evidence type="ECO:0000313" key="3">
    <source>
        <dbReference type="Proteomes" id="UP000286931"/>
    </source>
</evidence>
<dbReference type="Proteomes" id="UP000286931">
    <property type="component" value="Unassembled WGS sequence"/>
</dbReference>
<dbReference type="AlphaFoldDB" id="A0A401YQ65"/>
<name>A0A401YQ65_9ACTN</name>
<dbReference type="EMBL" id="BIFH01000021">
    <property type="protein sequence ID" value="GCD96705.1"/>
    <property type="molecule type" value="Genomic_DNA"/>
</dbReference>
<comment type="caution">
    <text evidence="2">The sequence shown here is derived from an EMBL/GenBank/DDBJ whole genome shotgun (WGS) entry which is preliminary data.</text>
</comment>
<feature type="region of interest" description="Disordered" evidence="1">
    <location>
        <begin position="97"/>
        <end position="132"/>
    </location>
</feature>